<dbReference type="SUPFAM" id="SSF48208">
    <property type="entry name" value="Six-hairpin glycosidases"/>
    <property type="match status" value="1"/>
</dbReference>
<dbReference type="Pfam" id="PF00723">
    <property type="entry name" value="Glyco_hydro_15"/>
    <property type="match status" value="1"/>
</dbReference>
<dbReference type="InterPro" id="IPR011613">
    <property type="entry name" value="GH15-like"/>
</dbReference>
<reference evidence="2 3" key="1">
    <citation type="submission" date="2022-06" db="EMBL/GenBank/DDBJ databases">
        <title>Roseomonas CN29.</title>
        <authorList>
            <person name="Cheng Y."/>
            <person name="He X."/>
        </authorList>
    </citation>
    <scope>NUCLEOTIDE SEQUENCE [LARGE SCALE GENOMIC DNA]</scope>
    <source>
        <strain evidence="2 3">CN29</strain>
    </source>
</reference>
<name>A0ABT1X1L2_9PROT</name>
<dbReference type="EMBL" id="JANJOU010000004">
    <property type="protein sequence ID" value="MCR0981990.1"/>
    <property type="molecule type" value="Genomic_DNA"/>
</dbReference>
<keyword evidence="2" id="KW-0378">Hydrolase</keyword>
<protein>
    <submittedName>
        <fullName evidence="2">Glycoside hydrolase family 15 protein</fullName>
    </submittedName>
</protein>
<evidence type="ECO:0000313" key="2">
    <source>
        <dbReference type="EMBL" id="MCR0981990.1"/>
    </source>
</evidence>
<dbReference type="Proteomes" id="UP001524642">
    <property type="component" value="Unassembled WGS sequence"/>
</dbReference>
<dbReference type="Gene3D" id="1.50.10.10">
    <property type="match status" value="1"/>
</dbReference>
<sequence length="426" mass="47937">MALVLSGGEDGRTVPPVRFEEAEERLAATRHYWEEWSACCTYAGGYREAVLRSVLLLKLLTYSPTGAIIAAPTLGLPEAVPGNRNYDYRYAWLRDASFTVTSFVMLGYVREAAEYLRFLRLADPSHGKNLRLMYAIDGGPPAEEAYLEHLSGWRGVGPVRIGNGAADQSQYDIYGEQLLALETFLEAVDYDPPQKTNDRLPEGLTNLAASAMAARDKEDHGIWEPRTPKRQMFHTKALIWVALNRAARMARRIGRIEEGQIREWERVAEEVRAEYHERGWNPARGAFTQSYGSDLLDAAVLRTVLFGAIEPHDPRLVSTYEAITRELVVDDLVYRYRAPDGMEGEEATFAACAFWRVGCLALAGKTEPARLIFERLLERGNDLGLFAEEIDAATGEQRGNFPQGFTHMAIINHALRLEREQRRRAA</sequence>
<proteinExistence type="predicted"/>
<dbReference type="GO" id="GO:0016787">
    <property type="term" value="F:hydrolase activity"/>
    <property type="evidence" value="ECO:0007669"/>
    <property type="project" value="UniProtKB-KW"/>
</dbReference>
<dbReference type="PANTHER" id="PTHR31616">
    <property type="entry name" value="TREHALASE"/>
    <property type="match status" value="1"/>
</dbReference>
<dbReference type="InterPro" id="IPR012341">
    <property type="entry name" value="6hp_glycosidase-like_sf"/>
</dbReference>
<keyword evidence="3" id="KW-1185">Reference proteome</keyword>
<accession>A0ABT1X1L2</accession>
<dbReference type="InterPro" id="IPR008928">
    <property type="entry name" value="6-hairpin_glycosidase_sf"/>
</dbReference>
<evidence type="ECO:0000259" key="1">
    <source>
        <dbReference type="Pfam" id="PF00723"/>
    </source>
</evidence>
<evidence type="ECO:0000313" key="3">
    <source>
        <dbReference type="Proteomes" id="UP001524642"/>
    </source>
</evidence>
<dbReference type="PANTHER" id="PTHR31616:SF0">
    <property type="entry name" value="GLUCAN 1,4-ALPHA-GLUCOSIDASE"/>
    <property type="match status" value="1"/>
</dbReference>
<feature type="domain" description="GH15-like" evidence="1">
    <location>
        <begin position="46"/>
        <end position="413"/>
    </location>
</feature>
<comment type="caution">
    <text evidence="2">The sequence shown here is derived from an EMBL/GenBank/DDBJ whole genome shotgun (WGS) entry which is preliminary data.</text>
</comment>
<organism evidence="2 3">
    <name type="scientific">Roseomonas populi</name>
    <dbReference type="NCBI Taxonomy" id="3121582"/>
    <lineage>
        <taxon>Bacteria</taxon>
        <taxon>Pseudomonadati</taxon>
        <taxon>Pseudomonadota</taxon>
        <taxon>Alphaproteobacteria</taxon>
        <taxon>Acetobacterales</taxon>
        <taxon>Roseomonadaceae</taxon>
        <taxon>Roseomonas</taxon>
    </lineage>
</organism>
<gene>
    <name evidence="2" type="ORF">NRP21_08015</name>
</gene>